<keyword evidence="4" id="KW-1185">Reference proteome</keyword>
<feature type="compositionally biased region" description="Low complexity" evidence="1">
    <location>
        <begin position="1078"/>
        <end position="1093"/>
    </location>
</feature>
<feature type="region of interest" description="Disordered" evidence="1">
    <location>
        <begin position="1340"/>
        <end position="1366"/>
    </location>
</feature>
<evidence type="ECO:0000313" key="3">
    <source>
        <dbReference type="EMBL" id="KZZ88298.1"/>
    </source>
</evidence>
<dbReference type="Gene3D" id="1.10.10.60">
    <property type="entry name" value="Homeodomain-like"/>
    <property type="match status" value="1"/>
</dbReference>
<sequence length="1457" mass="159814">MRVSHAQTSLDVQKKHLGTSSRYIPVDLLRSMFPHASARSISEIIIKAKMVNLAQLSLDIIPHLQNEGAVTEDRLLEMDTLFPNAFVDDMDLALYTGWGRERIIKAAYEFGKTIRVYWLVKALKATKERGETTAENTYNMVRETFYAVGDEDEDPDSDAVPTKFRGWEVAGLCEGASRPNDPILPEEYIPDIKETIKSVRKIFRKGRLDDERARTLFPWDKFVVEGVKWVKTIHEFLGDVEWKVNQDFDKAEEEAKAERERKEKEAEEEREEKERLAEERFRASMSQRRRMLNESSFNHAPGPLEFPELDFSHGISPPQVQRSHTRLRTDEATLQGQGPAIRPFASFADDGNQHHDDGDQSMSPAPPGPSFDDLHISSPPDDGVMLLQKFNEQDGTAQMPPSTEPQITPQTLPYGSTPYAPLHIDDTSEQQQQQQQQPADTNTKSTGKGKGKGKQSKAAAPKKRRKRGIREDFRVPKVPIPSPTRKLRHSTANYEGVPIDLDADIQPPPPPGTDDISQQQPIDASQPHEDDLDDDVDDELKDAYANFGLPLQATARDKQGEGNEGISSALGWSIGKRKRVFPTVEDDPVPADASAQEMGGSAPPPQGQGVEDATVAAAVAQVNNSIPEGYVPYPQPQGQQEQQQQQQSQTDSKPKPKRQRKSRAKPKVIDGGDGPVDPNAPATSEPKKTTRPRASRTKDPNAPKAPRAPRKKKGQAQEQQQQQQQQEQQPPPEQIRPESHGAEVPQTQQQQQQPPSVPVSAVDASYVPLPAPPGTVAPPSVTNLPTLTDSWIPYDEPVPNNQHLTYSNITNTSMPAPAPAPIATIDQSPVLTEQSYQTASEQTQAQQAQQDQKTQQEQQELQKHQQIQQQRTEQHVQARASIPLPNQSLSHGPVPLPTQSQGGYQRVPLPTQSLPPPQSQTQSQKQPPSRPSVQQQNSCRQAQSSTWQTQPSASSNYPTNILTTPPMSAATTTSFPAKADNANQLPHITDTGHSSLNALFELPRIVSPPSTYSQPAPQSSAFPSTIKNPATLAQSQSHAYNDNTYQRGGSNATAATASTLQGADGSNYASATSTPQATLTHSYTTQQHQQQRTMIPPSGPTQPVQRTISQNTDTSFRGSNASSTAATTGGGRVTPVNAARASAYTTTRQTTTSPLSTSVQQQQQRQQQAYSRGAIAPSYAPPASSQAYQYQNTQQQQQQQRVQQQQTQSQQSHQAGNSYMSYNDYSYRMPSASARDSYPVTTASTQNIFASPTMGSTSYQTTSQTYLPTTTVAQTSSYSAAANPSVQNITNSVLPHASTMTPQAYATAAAANSAVNNSGSSSLHSQGHAQPHYGYATSTAQVAQTGPSGNQLPSPQTNPRGYSSEPWTTEEMNALKDRIILHGPKWALIKREDERSISPKLTLRSPQQIKDKAQQIAVMYYSSGVQLPPNFDQIPLKAADSERLMKAGINVYSRPGR</sequence>
<name>A0A167W1M4_9EURO</name>
<feature type="domain" description="Myb-like" evidence="2">
    <location>
        <begin position="1363"/>
        <end position="1419"/>
    </location>
</feature>
<feature type="compositionally biased region" description="Polar residues" evidence="1">
    <location>
        <begin position="393"/>
        <end position="414"/>
    </location>
</feature>
<dbReference type="OrthoDB" id="4207530at2759"/>
<organism evidence="3 4">
    <name type="scientific">Ascosphaera apis ARSEF 7405</name>
    <dbReference type="NCBI Taxonomy" id="392613"/>
    <lineage>
        <taxon>Eukaryota</taxon>
        <taxon>Fungi</taxon>
        <taxon>Dikarya</taxon>
        <taxon>Ascomycota</taxon>
        <taxon>Pezizomycotina</taxon>
        <taxon>Eurotiomycetes</taxon>
        <taxon>Eurotiomycetidae</taxon>
        <taxon>Onygenales</taxon>
        <taxon>Ascosphaeraceae</taxon>
        <taxon>Ascosphaera</taxon>
    </lineage>
</organism>
<feature type="compositionally biased region" description="Basic and acidic residues" evidence="1">
    <location>
        <begin position="255"/>
        <end position="282"/>
    </location>
</feature>
<dbReference type="EMBL" id="AZGZ01000027">
    <property type="protein sequence ID" value="KZZ88298.1"/>
    <property type="molecule type" value="Genomic_DNA"/>
</dbReference>
<dbReference type="Proteomes" id="UP000242877">
    <property type="component" value="Unassembled WGS sequence"/>
</dbReference>
<proteinExistence type="predicted"/>
<evidence type="ECO:0000256" key="1">
    <source>
        <dbReference type="SAM" id="MobiDB-lite"/>
    </source>
</evidence>
<feature type="compositionally biased region" description="Low complexity" evidence="1">
    <location>
        <begin position="963"/>
        <end position="974"/>
    </location>
</feature>
<evidence type="ECO:0000313" key="4">
    <source>
        <dbReference type="Proteomes" id="UP000242877"/>
    </source>
</evidence>
<feature type="compositionally biased region" description="Acidic residues" evidence="1">
    <location>
        <begin position="530"/>
        <end position="540"/>
    </location>
</feature>
<feature type="compositionally biased region" description="Basic residues" evidence="1">
    <location>
        <begin position="655"/>
        <end position="666"/>
    </location>
</feature>
<feature type="compositionally biased region" description="Polar residues" evidence="1">
    <location>
        <begin position="1215"/>
        <end position="1224"/>
    </location>
</feature>
<gene>
    <name evidence="3" type="ORF">AAP_05119</name>
</gene>
<feature type="compositionally biased region" description="Low complexity" evidence="1">
    <location>
        <begin position="1138"/>
        <end position="1214"/>
    </location>
</feature>
<feature type="compositionally biased region" description="Polar residues" evidence="1">
    <location>
        <begin position="937"/>
        <end position="962"/>
    </location>
</feature>
<feature type="compositionally biased region" description="Polar residues" evidence="1">
    <location>
        <begin position="1067"/>
        <end position="1077"/>
    </location>
</feature>
<dbReference type="VEuPathDB" id="FungiDB:AAP_05119"/>
<feature type="region of interest" description="Disordered" evidence="1">
    <location>
        <begin position="1065"/>
        <end position="1224"/>
    </location>
</feature>
<reference evidence="3 4" key="1">
    <citation type="journal article" date="2016" name="Genome Biol. Evol.">
        <title>Divergent and convergent evolution of fungal pathogenicity.</title>
        <authorList>
            <person name="Shang Y."/>
            <person name="Xiao G."/>
            <person name="Zheng P."/>
            <person name="Cen K."/>
            <person name="Zhan S."/>
            <person name="Wang C."/>
        </authorList>
    </citation>
    <scope>NUCLEOTIDE SEQUENCE [LARGE SCALE GENOMIC DNA]</scope>
    <source>
        <strain evidence="3 4">ARSEF 7405</strain>
    </source>
</reference>
<protein>
    <submittedName>
        <fullName evidence="3">SANT domain, DNA binding protein</fullName>
    </submittedName>
</protein>
<feature type="compositionally biased region" description="Low complexity" evidence="1">
    <location>
        <begin position="636"/>
        <end position="649"/>
    </location>
</feature>
<evidence type="ECO:0000259" key="2">
    <source>
        <dbReference type="SMART" id="SM00717"/>
    </source>
</evidence>
<dbReference type="SMART" id="SM00717">
    <property type="entry name" value="SANT"/>
    <property type="match status" value="1"/>
</dbReference>
<accession>A0A167W1M4</accession>
<feature type="compositionally biased region" description="Basic residues" evidence="1">
    <location>
        <begin position="447"/>
        <end position="468"/>
    </location>
</feature>
<comment type="caution">
    <text evidence="3">The sequence shown here is derived from an EMBL/GenBank/DDBJ whole genome shotgun (WGS) entry which is preliminary data.</text>
</comment>
<feature type="compositionally biased region" description="Polar residues" evidence="1">
    <location>
        <begin position="799"/>
        <end position="814"/>
    </location>
</feature>
<feature type="compositionally biased region" description="Low complexity" evidence="1">
    <location>
        <begin position="832"/>
        <end position="877"/>
    </location>
</feature>
<feature type="compositionally biased region" description="Low complexity" evidence="1">
    <location>
        <begin position="717"/>
        <end position="728"/>
    </location>
</feature>
<feature type="compositionally biased region" description="Low complexity" evidence="1">
    <location>
        <begin position="919"/>
        <end position="936"/>
    </location>
</feature>
<feature type="compositionally biased region" description="Polar residues" evidence="1">
    <location>
        <begin position="1101"/>
        <end position="1127"/>
    </location>
</feature>
<feature type="compositionally biased region" description="Low complexity" evidence="1">
    <location>
        <begin position="742"/>
        <end position="768"/>
    </location>
</feature>
<dbReference type="InterPro" id="IPR001005">
    <property type="entry name" value="SANT/Myb"/>
</dbReference>
<feature type="compositionally biased region" description="Low complexity" evidence="1">
    <location>
        <begin position="613"/>
        <end position="622"/>
    </location>
</feature>
<feature type="region of interest" description="Disordered" evidence="1">
    <location>
        <begin position="255"/>
        <end position="974"/>
    </location>
</feature>